<protein>
    <submittedName>
        <fullName evidence="1">Uncharacterized protein</fullName>
    </submittedName>
</protein>
<name>A0A1W2GQN6_REIFA</name>
<proteinExistence type="predicted"/>
<dbReference type="EMBL" id="FWYF01000005">
    <property type="protein sequence ID" value="SMD38732.1"/>
    <property type="molecule type" value="Genomic_DNA"/>
</dbReference>
<accession>A0A1W2GQN6</accession>
<dbReference type="OrthoDB" id="956627at2"/>
<keyword evidence="2" id="KW-1185">Reference proteome</keyword>
<dbReference type="AlphaFoldDB" id="A0A1W2GQN6"/>
<dbReference type="Proteomes" id="UP000192472">
    <property type="component" value="Unassembled WGS sequence"/>
</dbReference>
<reference evidence="1 2" key="1">
    <citation type="submission" date="2017-04" db="EMBL/GenBank/DDBJ databases">
        <authorList>
            <person name="Afonso C.L."/>
            <person name="Miller P.J."/>
            <person name="Scott M.A."/>
            <person name="Spackman E."/>
            <person name="Goraichik I."/>
            <person name="Dimitrov K.M."/>
            <person name="Suarez D.L."/>
            <person name="Swayne D.E."/>
        </authorList>
    </citation>
    <scope>NUCLEOTIDE SEQUENCE [LARGE SCALE GENOMIC DNA]</scope>
    <source>
        <strain evidence="1 2">DSM 26133</strain>
    </source>
</reference>
<gene>
    <name evidence="1" type="ORF">SAMN04488029_3869</name>
</gene>
<evidence type="ECO:0000313" key="2">
    <source>
        <dbReference type="Proteomes" id="UP000192472"/>
    </source>
</evidence>
<sequence>MGLLGLFKKEKKGKKATQCSVCKSHMERNEGYALTTSQVISSKTYWDHKMVEPETMSYTTQHFKDKDENATKMRGIIFEKTAEKDQTWMTCDTCIKHFDVDHAATKELASEWWNAENGHKIPNTGKAIDHLPNEAYETIRDYATMEAGASLIRL</sequence>
<organism evidence="1 2">
    <name type="scientific">Reichenbachiella faecimaris</name>
    <dbReference type="NCBI Taxonomy" id="692418"/>
    <lineage>
        <taxon>Bacteria</taxon>
        <taxon>Pseudomonadati</taxon>
        <taxon>Bacteroidota</taxon>
        <taxon>Cytophagia</taxon>
        <taxon>Cytophagales</taxon>
        <taxon>Reichenbachiellaceae</taxon>
        <taxon>Reichenbachiella</taxon>
    </lineage>
</organism>
<dbReference type="RefSeq" id="WP_084374493.1">
    <property type="nucleotide sequence ID" value="NZ_FWYF01000005.1"/>
</dbReference>
<dbReference type="STRING" id="692418.SAMN04488029_3869"/>
<evidence type="ECO:0000313" key="1">
    <source>
        <dbReference type="EMBL" id="SMD38732.1"/>
    </source>
</evidence>